<accession>A0A396BLP9</accession>
<protein>
    <recommendedName>
        <fullName evidence="3">Lipoprotein</fullName>
    </recommendedName>
</protein>
<dbReference type="PROSITE" id="PS51257">
    <property type="entry name" value="PROKAR_LIPOPROTEIN"/>
    <property type="match status" value="1"/>
</dbReference>
<gene>
    <name evidence="1" type="ORF">DW228_21660</name>
</gene>
<dbReference type="EMBL" id="QRJE01000045">
    <property type="protein sequence ID" value="RHH06162.1"/>
    <property type="molecule type" value="Genomic_DNA"/>
</dbReference>
<evidence type="ECO:0000313" key="1">
    <source>
        <dbReference type="EMBL" id="RHH06162.1"/>
    </source>
</evidence>
<dbReference type="AlphaFoldDB" id="A0A396BLP9"/>
<reference evidence="1 2" key="1">
    <citation type="submission" date="2018-08" db="EMBL/GenBank/DDBJ databases">
        <title>A genome reference for cultivated species of the human gut microbiota.</title>
        <authorList>
            <person name="Zou Y."/>
            <person name="Xue W."/>
            <person name="Luo G."/>
        </authorList>
    </citation>
    <scope>NUCLEOTIDE SEQUENCE [LARGE SCALE GENOMIC DNA]</scope>
    <source>
        <strain evidence="1 2">AM18-6</strain>
    </source>
</reference>
<organism evidence="1 2">
    <name type="scientific">Bacteroides fragilis</name>
    <dbReference type="NCBI Taxonomy" id="817"/>
    <lineage>
        <taxon>Bacteria</taxon>
        <taxon>Pseudomonadati</taxon>
        <taxon>Bacteroidota</taxon>
        <taxon>Bacteroidia</taxon>
        <taxon>Bacteroidales</taxon>
        <taxon>Bacteroidaceae</taxon>
        <taxon>Bacteroides</taxon>
    </lineage>
</organism>
<evidence type="ECO:0008006" key="3">
    <source>
        <dbReference type="Google" id="ProtNLM"/>
    </source>
</evidence>
<name>A0A396BLP9_BACFG</name>
<dbReference type="RefSeq" id="WP_032542873.1">
    <property type="nucleotide sequence ID" value="NZ_CABJEQ010000003.1"/>
</dbReference>
<dbReference type="Proteomes" id="UP000266644">
    <property type="component" value="Unassembled WGS sequence"/>
</dbReference>
<sequence length="310" mass="34389">MKKLLLFLCVFNGLMSCSTSEDLLPDQSSELANIVNSYEMALKGYSLDEMRSEKNEDTPSGGIETIAEPWLIKALQDSLAKEVYNYSKTCTGTRATGTSAPKVGVFKMTSCGSYPEFSFDMDCEDGGHSSITGNVGATKLDKHRNLNFFFCLVEPGNYGGGTLLLYDYKYDPSEGDVDVVKRFHDTEDGKSANKITNNGGLTSTGLTQIGYNVTLYWRFSDRPRRNPYISYGVIRNDNTPLPLPMPGASIFVDDEDKKNANEAILWSYRVKPNHPGLPPIVTTSTRKLNTGETFRGITADKNTTYRLTIY</sequence>
<proteinExistence type="predicted"/>
<evidence type="ECO:0000313" key="2">
    <source>
        <dbReference type="Proteomes" id="UP000266644"/>
    </source>
</evidence>
<comment type="caution">
    <text evidence="1">The sequence shown here is derived from an EMBL/GenBank/DDBJ whole genome shotgun (WGS) entry which is preliminary data.</text>
</comment>